<accession>A0AAU8JA65</accession>
<dbReference type="SUPFAM" id="SSF48179">
    <property type="entry name" value="6-phosphogluconate dehydrogenase C-terminal domain-like"/>
    <property type="match status" value="1"/>
</dbReference>
<dbReference type="GO" id="GO:0004665">
    <property type="term" value="F:prephenate dehydrogenase (NADP+) activity"/>
    <property type="evidence" value="ECO:0007669"/>
    <property type="project" value="InterPro"/>
</dbReference>
<evidence type="ECO:0000256" key="1">
    <source>
        <dbReference type="ARBA" id="ARBA00007964"/>
    </source>
</evidence>
<dbReference type="EMBL" id="CP159837">
    <property type="protein sequence ID" value="XCM35475.1"/>
    <property type="molecule type" value="Genomic_DNA"/>
</dbReference>
<dbReference type="PROSITE" id="PS51176">
    <property type="entry name" value="PDH_ADH"/>
    <property type="match status" value="1"/>
</dbReference>
<protein>
    <submittedName>
        <fullName evidence="4">Prephenate/arogenate dehydrogenase</fullName>
    </submittedName>
</protein>
<name>A0AAU8JA65_9CYAN</name>
<dbReference type="InterPro" id="IPR036291">
    <property type="entry name" value="NAD(P)-bd_dom_sf"/>
</dbReference>
<dbReference type="Gene3D" id="1.10.3660.10">
    <property type="entry name" value="6-phosphogluconate dehydrogenase C-terminal like domain"/>
    <property type="match status" value="1"/>
</dbReference>
<sequence>MNIGIVGLGLIGGSLGLDLRSQGHQVLGVSRRQTTCRVAKERGIVDESDVDLKLMASAEVVFICTPIALIAPTVKQLIPYLAADAIITDVGSVKMPIVEAVSPLWPNFVPGHPMAGTAETGVDAALRNLFVGRPYVLTPIATTPLNAVAMIAQLAASLGSQVYQCSPQSHDRAVAWISHLPVMVSASLLDACTQGETDPTVLELAKQLASSGFRDTSRVGGGNPELGLMMAQYNRSELLRSLYVYRNTLNDLISQIEAENWPGIQEKLARTAQERPEFVKNLN</sequence>
<dbReference type="InterPro" id="IPR046825">
    <property type="entry name" value="PDH_C"/>
</dbReference>
<keyword evidence="2" id="KW-0560">Oxidoreductase</keyword>
<dbReference type="GO" id="GO:0008977">
    <property type="term" value="F:prephenate dehydrogenase (NAD+) activity"/>
    <property type="evidence" value="ECO:0007669"/>
    <property type="project" value="InterPro"/>
</dbReference>
<dbReference type="Gene3D" id="3.40.50.720">
    <property type="entry name" value="NAD(P)-binding Rossmann-like Domain"/>
    <property type="match status" value="1"/>
</dbReference>
<dbReference type="GO" id="GO:0070403">
    <property type="term" value="F:NAD+ binding"/>
    <property type="evidence" value="ECO:0007669"/>
    <property type="project" value="InterPro"/>
</dbReference>
<comment type="similarity">
    <text evidence="1">Belongs to the prephenate/arogenate dehydrogenase family.</text>
</comment>
<dbReference type="SUPFAM" id="SSF51735">
    <property type="entry name" value="NAD(P)-binding Rossmann-fold domains"/>
    <property type="match status" value="1"/>
</dbReference>
<dbReference type="Pfam" id="PF20463">
    <property type="entry name" value="PDH_C"/>
    <property type="match status" value="1"/>
</dbReference>
<dbReference type="AlphaFoldDB" id="A0AAU8JA65"/>
<dbReference type="InterPro" id="IPR046826">
    <property type="entry name" value="PDH_N"/>
</dbReference>
<dbReference type="NCBIfam" id="NF005650">
    <property type="entry name" value="PRK07417.1"/>
    <property type="match status" value="1"/>
</dbReference>
<dbReference type="InterPro" id="IPR003099">
    <property type="entry name" value="Prephen_DH"/>
</dbReference>
<dbReference type="FunFam" id="3.40.50.720:FF:000208">
    <property type="entry name" value="Prephenate dehydrogenase"/>
    <property type="match status" value="1"/>
</dbReference>
<dbReference type="RefSeq" id="WP_054466860.1">
    <property type="nucleotide sequence ID" value="NZ_CP159837.1"/>
</dbReference>
<organism evidence="4">
    <name type="scientific">Planktothricoides raciborskii GIHE-MW2</name>
    <dbReference type="NCBI Taxonomy" id="2792601"/>
    <lineage>
        <taxon>Bacteria</taxon>
        <taxon>Bacillati</taxon>
        <taxon>Cyanobacteriota</taxon>
        <taxon>Cyanophyceae</taxon>
        <taxon>Oscillatoriophycideae</taxon>
        <taxon>Oscillatoriales</taxon>
        <taxon>Oscillatoriaceae</taxon>
        <taxon>Planktothricoides</taxon>
    </lineage>
</organism>
<dbReference type="Pfam" id="PF02153">
    <property type="entry name" value="PDH_N"/>
    <property type="match status" value="1"/>
</dbReference>
<evidence type="ECO:0000256" key="2">
    <source>
        <dbReference type="ARBA" id="ARBA00023002"/>
    </source>
</evidence>
<dbReference type="PANTHER" id="PTHR21363:SF0">
    <property type="entry name" value="PREPHENATE DEHYDROGENASE [NADP(+)]"/>
    <property type="match status" value="1"/>
</dbReference>
<gene>
    <name evidence="4" type="ORF">ABWT76_004160</name>
</gene>
<evidence type="ECO:0000313" key="4">
    <source>
        <dbReference type="EMBL" id="XCM35475.1"/>
    </source>
</evidence>
<dbReference type="InterPro" id="IPR050812">
    <property type="entry name" value="Preph/Arog_dehydrog"/>
</dbReference>
<dbReference type="PANTHER" id="PTHR21363">
    <property type="entry name" value="PREPHENATE DEHYDROGENASE"/>
    <property type="match status" value="1"/>
</dbReference>
<dbReference type="GO" id="GO:0006571">
    <property type="term" value="P:tyrosine biosynthetic process"/>
    <property type="evidence" value="ECO:0007669"/>
    <property type="project" value="InterPro"/>
</dbReference>
<dbReference type="InterPro" id="IPR008927">
    <property type="entry name" value="6-PGluconate_DH-like_C_sf"/>
</dbReference>
<evidence type="ECO:0000259" key="3">
    <source>
        <dbReference type="PROSITE" id="PS51176"/>
    </source>
</evidence>
<reference evidence="4" key="1">
    <citation type="submission" date="2024-07" db="EMBL/GenBank/DDBJ databases">
        <authorList>
            <person name="Kim Y.J."/>
            <person name="Jeong J.Y."/>
        </authorList>
    </citation>
    <scope>NUCLEOTIDE SEQUENCE</scope>
    <source>
        <strain evidence="4">GIHE-MW2</strain>
    </source>
</reference>
<feature type="domain" description="Prephenate/arogenate dehydrogenase" evidence="3">
    <location>
        <begin position="1"/>
        <end position="283"/>
    </location>
</feature>
<proteinExistence type="inferred from homology"/>